<feature type="binding site" evidence="7">
    <location>
        <position position="237"/>
    </location>
    <ligand>
        <name>Mn(2+)</name>
        <dbReference type="ChEBI" id="CHEBI:29035"/>
        <label>1</label>
    </ligand>
</feature>
<name>A0A3D8M8X2_9ALTE</name>
<proteinExistence type="inferred from homology"/>
<keyword evidence="1 5" id="KW-0479">Metal-binding</keyword>
<keyword evidence="4 5" id="KW-0464">Manganese</keyword>
<comment type="function">
    <text evidence="5">Catalyzes the conversion of N-formimidoyl-L-glutamate to L-glutamate and formamide.</text>
</comment>
<evidence type="ECO:0000256" key="5">
    <source>
        <dbReference type="HAMAP-Rule" id="MF_00737"/>
    </source>
</evidence>
<feature type="binding site" evidence="5 7">
    <location>
        <position position="146"/>
    </location>
    <ligand>
        <name>Mn(2+)</name>
        <dbReference type="ChEBI" id="CHEBI:29035"/>
        <label>1</label>
    </ligand>
</feature>
<feature type="binding site" evidence="5">
    <location>
        <position position="237"/>
    </location>
    <ligand>
        <name>Mn(2+)</name>
        <dbReference type="ChEBI" id="CHEBI:29035"/>
        <label>2</label>
    </ligand>
</feature>
<dbReference type="InterPro" id="IPR006035">
    <property type="entry name" value="Ureohydrolase"/>
</dbReference>
<evidence type="ECO:0000256" key="8">
    <source>
        <dbReference type="PROSITE-ProRule" id="PRU00742"/>
    </source>
</evidence>
<dbReference type="GO" id="GO:0019557">
    <property type="term" value="P:L-histidine catabolic process to glutamate and formate"/>
    <property type="evidence" value="ECO:0007669"/>
    <property type="project" value="UniProtKB-UniPathway"/>
</dbReference>
<comment type="cofactor">
    <cofactor evidence="5 7">
        <name>Mn(2+)</name>
        <dbReference type="ChEBI" id="CHEBI:29035"/>
    </cofactor>
    <text evidence="5 7">Binds 2 manganese ions per subunit.</text>
</comment>
<dbReference type="PIRSF" id="PIRSF036979">
    <property type="entry name" value="Arginase"/>
    <property type="match status" value="1"/>
</dbReference>
<sequence>MSYKSLWQGRIDSEDGDAGRRWHQVVEFQDTPYKAAGGLCLVGYPNDSGVEANKGRIGAAQGPDALRQAMANLPWILAGKLFDIGNCTIHCELAETQQDYASRVSEALRANKVLGLGGGHDIAWASYQGLNKATDGIGNIGIINFDAHLDLRKPAPSASSGTPFRQIAEFSQRNNKPFHYACLGASLAANTPALLDYARTTGTRMLPDTQFSVEGAIECLTPMLENVEHLYVTVCMDAFPASVAPGVSAPSALGISPQDTVQIIQWLGNQCRARGLKWVLSDIAELSPGFDIQGATARLAGRIGFELANAMHG</sequence>
<evidence type="ECO:0000313" key="9">
    <source>
        <dbReference type="EMBL" id="RDV26056.1"/>
    </source>
</evidence>
<dbReference type="Proteomes" id="UP000256561">
    <property type="component" value="Unassembled WGS sequence"/>
</dbReference>
<dbReference type="PROSITE" id="PS51409">
    <property type="entry name" value="ARGINASE_2"/>
    <property type="match status" value="1"/>
</dbReference>
<evidence type="ECO:0000313" key="10">
    <source>
        <dbReference type="Proteomes" id="UP000256561"/>
    </source>
</evidence>
<dbReference type="EMBL" id="QRHA01000005">
    <property type="protein sequence ID" value="RDV26056.1"/>
    <property type="molecule type" value="Genomic_DNA"/>
</dbReference>
<dbReference type="CDD" id="cd09988">
    <property type="entry name" value="Formimidoylglutamase"/>
    <property type="match status" value="1"/>
</dbReference>
<dbReference type="EC" id="3.5.3.8" evidence="5 6"/>
<feature type="binding site" evidence="5 7">
    <location>
        <position position="150"/>
    </location>
    <ligand>
        <name>Mn(2+)</name>
        <dbReference type="ChEBI" id="CHEBI:29035"/>
        <label>1</label>
    </ligand>
</feature>
<dbReference type="GO" id="GO:0019556">
    <property type="term" value="P:L-histidine catabolic process to glutamate and formamide"/>
    <property type="evidence" value="ECO:0007669"/>
    <property type="project" value="UniProtKB-UniRule"/>
</dbReference>
<reference evidence="10" key="1">
    <citation type="submission" date="2018-08" db="EMBL/GenBank/DDBJ databases">
        <authorList>
            <person name="Zhang J."/>
            <person name="Du Z.-J."/>
        </authorList>
    </citation>
    <scope>NUCLEOTIDE SEQUENCE [LARGE SCALE GENOMIC DNA]</scope>
    <source>
        <strain evidence="10">KCTC 52655</strain>
    </source>
</reference>
<comment type="pathway">
    <text evidence="5">Amino-acid degradation; L-histidine degradation into L-glutamate; L-glutamate from N-formimidoyl-L-glutamate (hydrolase route): step 1/1.</text>
</comment>
<evidence type="ECO:0000256" key="1">
    <source>
        <dbReference type="ARBA" id="ARBA00022723"/>
    </source>
</evidence>
<dbReference type="RefSeq" id="WP_115592926.1">
    <property type="nucleotide sequence ID" value="NZ_QRHA01000005.1"/>
</dbReference>
<evidence type="ECO:0000256" key="4">
    <source>
        <dbReference type="ARBA" id="ARBA00023211"/>
    </source>
</evidence>
<protein>
    <recommendedName>
        <fullName evidence="5 6">Formimidoylglutamase</fullName>
        <ecNumber evidence="5 6">3.5.3.8</ecNumber>
    </recommendedName>
    <alternativeName>
        <fullName evidence="5">Formiminoglutamase</fullName>
    </alternativeName>
    <alternativeName>
        <fullName evidence="5">Formiminoglutamate hydrolase</fullName>
    </alternativeName>
</protein>
<evidence type="ECO:0000256" key="6">
    <source>
        <dbReference type="NCBIfam" id="TIGR01227"/>
    </source>
</evidence>
<dbReference type="Pfam" id="PF00491">
    <property type="entry name" value="Arginase"/>
    <property type="match status" value="1"/>
</dbReference>
<dbReference type="UniPathway" id="UPA00379">
    <property type="reaction ID" value="UER00552"/>
</dbReference>
<dbReference type="Gene3D" id="3.40.800.10">
    <property type="entry name" value="Ureohydrolase domain"/>
    <property type="match status" value="1"/>
</dbReference>
<dbReference type="InterPro" id="IPR023696">
    <property type="entry name" value="Ureohydrolase_dom_sf"/>
</dbReference>
<accession>A0A3D8M8X2</accession>
<feature type="binding site" evidence="7">
    <location>
        <position position="148"/>
    </location>
    <ligand>
        <name>Mn(2+)</name>
        <dbReference type="ChEBI" id="CHEBI:29035"/>
        <label>1</label>
    </ligand>
</feature>
<comment type="catalytic activity">
    <reaction evidence="5">
        <text>N-formimidoyl-L-glutamate + H2O = formamide + L-glutamate</text>
        <dbReference type="Rhea" id="RHEA:22492"/>
        <dbReference type="ChEBI" id="CHEBI:15377"/>
        <dbReference type="ChEBI" id="CHEBI:16397"/>
        <dbReference type="ChEBI" id="CHEBI:29985"/>
        <dbReference type="ChEBI" id="CHEBI:58928"/>
        <dbReference type="EC" id="3.5.3.8"/>
    </reaction>
</comment>
<dbReference type="NCBIfam" id="TIGR01227">
    <property type="entry name" value="hutG"/>
    <property type="match status" value="1"/>
</dbReference>
<comment type="caution">
    <text evidence="9">The sequence shown here is derived from an EMBL/GenBank/DDBJ whole genome shotgun (WGS) entry which is preliminary data.</text>
</comment>
<dbReference type="GO" id="GO:0008783">
    <property type="term" value="F:agmatinase activity"/>
    <property type="evidence" value="ECO:0007669"/>
    <property type="project" value="TreeGrafter"/>
</dbReference>
<dbReference type="PANTHER" id="PTHR11358">
    <property type="entry name" value="ARGINASE/AGMATINASE"/>
    <property type="match status" value="1"/>
</dbReference>
<organism evidence="9 10">
    <name type="scientific">Alteromonas aestuariivivens</name>
    <dbReference type="NCBI Taxonomy" id="1938339"/>
    <lineage>
        <taxon>Bacteria</taxon>
        <taxon>Pseudomonadati</taxon>
        <taxon>Pseudomonadota</taxon>
        <taxon>Gammaproteobacteria</taxon>
        <taxon>Alteromonadales</taxon>
        <taxon>Alteromonadaceae</taxon>
        <taxon>Alteromonas/Salinimonas group</taxon>
        <taxon>Alteromonas</taxon>
    </lineage>
</organism>
<feature type="binding site" evidence="5 7">
    <location>
        <position position="120"/>
    </location>
    <ligand>
        <name>Mn(2+)</name>
        <dbReference type="ChEBI" id="CHEBI:29035"/>
        <label>1</label>
    </ligand>
</feature>
<dbReference type="GO" id="GO:0050415">
    <property type="term" value="F:formimidoylglutamase activity"/>
    <property type="evidence" value="ECO:0007669"/>
    <property type="project" value="UniProtKB-UniRule"/>
</dbReference>
<feature type="binding site" evidence="5 7">
    <location>
        <position position="235"/>
    </location>
    <ligand>
        <name>Mn(2+)</name>
        <dbReference type="ChEBI" id="CHEBI:29035"/>
        <label>1</label>
    </ligand>
</feature>
<feature type="binding site" evidence="5">
    <location>
        <position position="148"/>
    </location>
    <ligand>
        <name>Mn(2+)</name>
        <dbReference type="ChEBI" id="CHEBI:29035"/>
        <label>2</label>
    </ligand>
</feature>
<gene>
    <name evidence="5 9" type="primary">hutG</name>
    <name evidence="9" type="ORF">DXV75_08225</name>
</gene>
<dbReference type="HAMAP" id="MF_00737">
    <property type="entry name" value="Formimidoylglutam"/>
    <property type="match status" value="1"/>
</dbReference>
<feature type="binding site" evidence="5">
    <location>
        <position position="235"/>
    </location>
    <ligand>
        <name>Mn(2+)</name>
        <dbReference type="ChEBI" id="CHEBI:29035"/>
        <label>2</label>
    </ligand>
</feature>
<evidence type="ECO:0000256" key="2">
    <source>
        <dbReference type="ARBA" id="ARBA00022801"/>
    </source>
</evidence>
<evidence type="ECO:0000256" key="3">
    <source>
        <dbReference type="ARBA" id="ARBA00022808"/>
    </source>
</evidence>
<dbReference type="SUPFAM" id="SSF52768">
    <property type="entry name" value="Arginase/deacetylase"/>
    <property type="match status" value="1"/>
</dbReference>
<dbReference type="InterPro" id="IPR005923">
    <property type="entry name" value="HutG"/>
</dbReference>
<keyword evidence="10" id="KW-1185">Reference proteome</keyword>
<dbReference type="GO" id="GO:0033389">
    <property type="term" value="P:putrescine biosynthetic process from arginine, via agmatine"/>
    <property type="evidence" value="ECO:0007669"/>
    <property type="project" value="TreeGrafter"/>
</dbReference>
<comment type="similarity">
    <text evidence="5 8">Belongs to the arginase family.</text>
</comment>
<dbReference type="GO" id="GO:0030145">
    <property type="term" value="F:manganese ion binding"/>
    <property type="evidence" value="ECO:0007669"/>
    <property type="project" value="UniProtKB-UniRule"/>
</dbReference>
<dbReference type="OrthoDB" id="9789727at2"/>
<evidence type="ECO:0000256" key="7">
    <source>
        <dbReference type="PIRSR" id="PIRSR036979-1"/>
    </source>
</evidence>
<dbReference type="AlphaFoldDB" id="A0A3D8M8X2"/>
<dbReference type="PANTHER" id="PTHR11358:SF35">
    <property type="entry name" value="FORMIMIDOYLGLUTAMASE"/>
    <property type="match status" value="1"/>
</dbReference>
<keyword evidence="2 5" id="KW-0378">Hydrolase</keyword>
<feature type="binding site" evidence="5">
    <location>
        <position position="146"/>
    </location>
    <ligand>
        <name>Mn(2+)</name>
        <dbReference type="ChEBI" id="CHEBI:29035"/>
        <label>2</label>
    </ligand>
</feature>
<keyword evidence="3 5" id="KW-0369">Histidine metabolism</keyword>